<organism evidence="1 2">
    <name type="scientific">Nocardia xishanensis</name>
    <dbReference type="NCBI Taxonomy" id="238964"/>
    <lineage>
        <taxon>Bacteria</taxon>
        <taxon>Bacillati</taxon>
        <taxon>Actinomycetota</taxon>
        <taxon>Actinomycetes</taxon>
        <taxon>Mycobacteriales</taxon>
        <taxon>Nocardiaceae</taxon>
        <taxon>Nocardia</taxon>
    </lineage>
</organism>
<proteinExistence type="predicted"/>
<protein>
    <submittedName>
        <fullName evidence="1">Uncharacterized protein</fullName>
    </submittedName>
</protein>
<dbReference type="Proteomes" id="UP001611415">
    <property type="component" value="Unassembled WGS sequence"/>
</dbReference>
<name>A0ABW7XA07_9NOCA</name>
<dbReference type="EMBL" id="JBIRYO010000031">
    <property type="protein sequence ID" value="MFI2477964.1"/>
    <property type="molecule type" value="Genomic_DNA"/>
</dbReference>
<dbReference type="RefSeq" id="WP_397095391.1">
    <property type="nucleotide sequence ID" value="NZ_JBIRYO010000031.1"/>
</dbReference>
<keyword evidence="2" id="KW-1185">Reference proteome</keyword>
<sequence>MNSHEIDIDRAGFHAAMEALMMDDPHPSDYFEDPSDYFRDCPSRWLRRALYAYEWAKRTYHAENRDSMLYEELPQPGAAREAVLLHEAGEHAGRTL</sequence>
<accession>A0ABW7XA07</accession>
<evidence type="ECO:0000313" key="1">
    <source>
        <dbReference type="EMBL" id="MFI2477964.1"/>
    </source>
</evidence>
<comment type="caution">
    <text evidence="1">The sequence shown here is derived from an EMBL/GenBank/DDBJ whole genome shotgun (WGS) entry which is preliminary data.</text>
</comment>
<evidence type="ECO:0000313" key="2">
    <source>
        <dbReference type="Proteomes" id="UP001611415"/>
    </source>
</evidence>
<gene>
    <name evidence="1" type="ORF">ACH49W_31765</name>
</gene>
<reference evidence="1 2" key="1">
    <citation type="submission" date="2024-10" db="EMBL/GenBank/DDBJ databases">
        <title>The Natural Products Discovery Center: Release of the First 8490 Sequenced Strains for Exploring Actinobacteria Biosynthetic Diversity.</title>
        <authorList>
            <person name="Kalkreuter E."/>
            <person name="Kautsar S.A."/>
            <person name="Yang D."/>
            <person name="Bader C.D."/>
            <person name="Teijaro C.N."/>
            <person name="Fluegel L."/>
            <person name="Davis C.M."/>
            <person name="Simpson J.R."/>
            <person name="Lauterbach L."/>
            <person name="Steele A.D."/>
            <person name="Gui C."/>
            <person name="Meng S."/>
            <person name="Li G."/>
            <person name="Viehrig K."/>
            <person name="Ye F."/>
            <person name="Su P."/>
            <person name="Kiefer A.F."/>
            <person name="Nichols A."/>
            <person name="Cepeda A.J."/>
            <person name="Yan W."/>
            <person name="Fan B."/>
            <person name="Jiang Y."/>
            <person name="Adhikari A."/>
            <person name="Zheng C.-J."/>
            <person name="Schuster L."/>
            <person name="Cowan T.M."/>
            <person name="Smanski M.J."/>
            <person name="Chevrette M.G."/>
            <person name="De Carvalho L.P.S."/>
            <person name="Shen B."/>
        </authorList>
    </citation>
    <scope>NUCLEOTIDE SEQUENCE [LARGE SCALE GENOMIC DNA]</scope>
    <source>
        <strain evidence="1 2">NPDC019275</strain>
    </source>
</reference>